<feature type="transmembrane region" description="Helical" evidence="8">
    <location>
        <begin position="364"/>
        <end position="384"/>
    </location>
</feature>
<comment type="subcellular location">
    <subcellularLocation>
        <location evidence="1">Membrane</location>
        <topology evidence="1">Multi-pass membrane protein</topology>
    </subcellularLocation>
</comment>
<accession>A0A6A6H8U6</accession>
<dbReference type="InterPro" id="IPR036259">
    <property type="entry name" value="MFS_trans_sf"/>
</dbReference>
<dbReference type="AlphaFoldDB" id="A0A6A6H8U6"/>
<dbReference type="PANTHER" id="PTHR23506:SF23">
    <property type="entry name" value="GH10249P"/>
    <property type="match status" value="1"/>
</dbReference>
<evidence type="ECO:0000256" key="6">
    <source>
        <dbReference type="ARBA" id="ARBA00023136"/>
    </source>
</evidence>
<dbReference type="Pfam" id="PF07690">
    <property type="entry name" value="MFS_1"/>
    <property type="match status" value="1"/>
</dbReference>
<dbReference type="GO" id="GO:0016020">
    <property type="term" value="C:membrane"/>
    <property type="evidence" value="ECO:0007669"/>
    <property type="project" value="UniProtKB-SubCell"/>
</dbReference>
<keyword evidence="6 8" id="KW-0472">Membrane</keyword>
<evidence type="ECO:0000256" key="3">
    <source>
        <dbReference type="ARBA" id="ARBA00022448"/>
    </source>
</evidence>
<feature type="transmembrane region" description="Helical" evidence="8">
    <location>
        <begin position="76"/>
        <end position="100"/>
    </location>
</feature>
<feature type="transmembrane region" description="Helical" evidence="8">
    <location>
        <begin position="140"/>
        <end position="158"/>
    </location>
</feature>
<dbReference type="InterPro" id="IPR011701">
    <property type="entry name" value="MFS"/>
</dbReference>
<dbReference type="PRINTS" id="PR01035">
    <property type="entry name" value="TCRTETA"/>
</dbReference>
<keyword evidence="5 8" id="KW-1133">Transmembrane helix</keyword>
<protein>
    <submittedName>
        <fullName evidence="10">MFS general substrate transporter</fullName>
    </submittedName>
</protein>
<evidence type="ECO:0000313" key="11">
    <source>
        <dbReference type="Proteomes" id="UP000800092"/>
    </source>
</evidence>
<evidence type="ECO:0000259" key="9">
    <source>
        <dbReference type="PROSITE" id="PS50850"/>
    </source>
</evidence>
<organism evidence="10 11">
    <name type="scientific">Viridothelium virens</name>
    <name type="common">Speckled blister lichen</name>
    <name type="synonym">Trypethelium virens</name>
    <dbReference type="NCBI Taxonomy" id="1048519"/>
    <lineage>
        <taxon>Eukaryota</taxon>
        <taxon>Fungi</taxon>
        <taxon>Dikarya</taxon>
        <taxon>Ascomycota</taxon>
        <taxon>Pezizomycotina</taxon>
        <taxon>Dothideomycetes</taxon>
        <taxon>Dothideomycetes incertae sedis</taxon>
        <taxon>Trypetheliales</taxon>
        <taxon>Trypetheliaceae</taxon>
        <taxon>Viridothelium</taxon>
    </lineage>
</organism>
<dbReference type="Gene3D" id="1.20.1250.20">
    <property type="entry name" value="MFS general substrate transporter like domains"/>
    <property type="match status" value="1"/>
</dbReference>
<dbReference type="PANTHER" id="PTHR23506">
    <property type="entry name" value="GH10249P"/>
    <property type="match status" value="1"/>
</dbReference>
<dbReference type="EMBL" id="ML991799">
    <property type="protein sequence ID" value="KAF2234377.1"/>
    <property type="molecule type" value="Genomic_DNA"/>
</dbReference>
<feature type="compositionally biased region" description="Basic and acidic residues" evidence="7">
    <location>
        <begin position="260"/>
        <end position="280"/>
    </location>
</feature>
<evidence type="ECO:0000313" key="10">
    <source>
        <dbReference type="EMBL" id="KAF2234377.1"/>
    </source>
</evidence>
<dbReference type="OrthoDB" id="5086884at2759"/>
<feature type="transmembrane region" description="Helical" evidence="8">
    <location>
        <begin position="471"/>
        <end position="494"/>
    </location>
</feature>
<proteinExistence type="inferred from homology"/>
<feature type="transmembrane region" description="Helical" evidence="8">
    <location>
        <begin position="37"/>
        <end position="64"/>
    </location>
</feature>
<dbReference type="PROSITE" id="PS50850">
    <property type="entry name" value="MFS"/>
    <property type="match status" value="1"/>
</dbReference>
<evidence type="ECO:0000256" key="1">
    <source>
        <dbReference type="ARBA" id="ARBA00004141"/>
    </source>
</evidence>
<keyword evidence="11" id="KW-1185">Reference proteome</keyword>
<reference evidence="10" key="1">
    <citation type="journal article" date="2020" name="Stud. Mycol.">
        <title>101 Dothideomycetes genomes: a test case for predicting lifestyles and emergence of pathogens.</title>
        <authorList>
            <person name="Haridas S."/>
            <person name="Albert R."/>
            <person name="Binder M."/>
            <person name="Bloem J."/>
            <person name="Labutti K."/>
            <person name="Salamov A."/>
            <person name="Andreopoulos B."/>
            <person name="Baker S."/>
            <person name="Barry K."/>
            <person name="Bills G."/>
            <person name="Bluhm B."/>
            <person name="Cannon C."/>
            <person name="Castanera R."/>
            <person name="Culley D."/>
            <person name="Daum C."/>
            <person name="Ezra D."/>
            <person name="Gonzalez J."/>
            <person name="Henrissat B."/>
            <person name="Kuo A."/>
            <person name="Liang C."/>
            <person name="Lipzen A."/>
            <person name="Lutzoni F."/>
            <person name="Magnuson J."/>
            <person name="Mondo S."/>
            <person name="Nolan M."/>
            <person name="Ohm R."/>
            <person name="Pangilinan J."/>
            <person name="Park H.-J."/>
            <person name="Ramirez L."/>
            <person name="Alfaro M."/>
            <person name="Sun H."/>
            <person name="Tritt A."/>
            <person name="Yoshinaga Y."/>
            <person name="Zwiers L.-H."/>
            <person name="Turgeon B."/>
            <person name="Goodwin S."/>
            <person name="Spatafora J."/>
            <person name="Crous P."/>
            <person name="Grigoriev I."/>
        </authorList>
    </citation>
    <scope>NUCLEOTIDE SEQUENCE</scope>
    <source>
        <strain evidence="10">Tuck. ex Michener</strain>
    </source>
</reference>
<dbReference type="CDD" id="cd17325">
    <property type="entry name" value="MFS_MdtG_SLC18_like"/>
    <property type="match status" value="1"/>
</dbReference>
<feature type="transmembrane region" description="Helical" evidence="8">
    <location>
        <begin position="329"/>
        <end position="352"/>
    </location>
</feature>
<feature type="transmembrane region" description="Helical" evidence="8">
    <location>
        <begin position="112"/>
        <end position="134"/>
    </location>
</feature>
<evidence type="ECO:0000256" key="4">
    <source>
        <dbReference type="ARBA" id="ARBA00022692"/>
    </source>
</evidence>
<feature type="transmembrane region" description="Helical" evidence="8">
    <location>
        <begin position="300"/>
        <end position="317"/>
    </location>
</feature>
<feature type="transmembrane region" description="Helical" evidence="8">
    <location>
        <begin position="170"/>
        <end position="192"/>
    </location>
</feature>
<feature type="domain" description="Major facilitator superfamily (MFS) profile" evidence="9">
    <location>
        <begin position="39"/>
        <end position="499"/>
    </location>
</feature>
<dbReference type="InterPro" id="IPR020846">
    <property type="entry name" value="MFS_dom"/>
</dbReference>
<keyword evidence="3" id="KW-0813">Transport</keyword>
<name>A0A6A6H8U6_VIRVR</name>
<feature type="transmembrane region" description="Helical" evidence="8">
    <location>
        <begin position="198"/>
        <end position="218"/>
    </location>
</feature>
<evidence type="ECO:0000256" key="8">
    <source>
        <dbReference type="SAM" id="Phobius"/>
    </source>
</evidence>
<dbReference type="InterPro" id="IPR050930">
    <property type="entry name" value="MFS_Vesicular_Transporter"/>
</dbReference>
<evidence type="ECO:0000256" key="5">
    <source>
        <dbReference type="ARBA" id="ARBA00022989"/>
    </source>
</evidence>
<keyword evidence="4 8" id="KW-0812">Transmembrane</keyword>
<evidence type="ECO:0000256" key="2">
    <source>
        <dbReference type="ARBA" id="ARBA00006829"/>
    </source>
</evidence>
<gene>
    <name evidence="10" type="ORF">EV356DRAFT_501937</name>
</gene>
<dbReference type="Proteomes" id="UP000800092">
    <property type="component" value="Unassembled WGS sequence"/>
</dbReference>
<dbReference type="SUPFAM" id="SSF103473">
    <property type="entry name" value="MFS general substrate transporter"/>
    <property type="match status" value="1"/>
</dbReference>
<comment type="similarity">
    <text evidence="2">Belongs to the major facilitator superfamily. Vesicular transporter family.</text>
</comment>
<dbReference type="InterPro" id="IPR001958">
    <property type="entry name" value="Tet-R_TetA/multi-R_MdtG-like"/>
</dbReference>
<feature type="region of interest" description="Disordered" evidence="7">
    <location>
        <begin position="260"/>
        <end position="282"/>
    </location>
</feature>
<feature type="transmembrane region" description="Helical" evidence="8">
    <location>
        <begin position="396"/>
        <end position="420"/>
    </location>
</feature>
<evidence type="ECO:0000256" key="7">
    <source>
        <dbReference type="SAM" id="MobiDB-lite"/>
    </source>
</evidence>
<feature type="transmembrane region" description="Helical" evidence="8">
    <location>
        <begin position="440"/>
        <end position="459"/>
    </location>
</feature>
<dbReference type="GO" id="GO:0022857">
    <property type="term" value="F:transmembrane transporter activity"/>
    <property type="evidence" value="ECO:0007669"/>
    <property type="project" value="InterPro"/>
</dbReference>
<sequence length="515" mass="55072">MTFSISGLLDGLARLSMPIWARAERRPAFLHVRSSKLFIMLSVSIATFTDIFLYAVIVPVIPFALETRAGVAPERVQYWVSLLVAIYGAALLAAAPFCGWFADHTTTRRAPLLLGLLALAGATVMLCVGSSVGVIIAGRILQGVSAAVVWVVGLALLVDTVGEKEIGQAMGYMGLAMSLGILVGPLLGGVVFAAAGYYAVFAMTFGLIGLDIVLRLVLIEKKVARKWTDMDEIPTNDIPSVSDAGDVELRLQQMDSRSKRADTAAHDGQSEGVQAEDHSKSTSLRHRLPPVITLLSSRRLLAGLWGCLVLAGLLTSFDATLPLFVRNTFGWSSTGAGLIFLALVIPTLVSPLIGKLSDRHGPRWFVTAGFVINTPFLVLLRYVTHDSLSQKVLLCALLFFVGLSTTLVFAPISAEITHVVEAKEKKSPGLYGTNGAMAQAYGLFNMAWAGGTLVGPVWAGMVKERAGWGTMAWSLALLSFVTAFPTAVWTGGLITRPVRRSMAQQQNSAPLNAEC</sequence>